<dbReference type="GO" id="GO:0017116">
    <property type="term" value="F:single-stranded DNA helicase activity"/>
    <property type="evidence" value="ECO:0007669"/>
    <property type="project" value="TreeGrafter"/>
</dbReference>
<dbReference type="Pfam" id="PF14490">
    <property type="entry name" value="HHH_RecD2"/>
    <property type="match status" value="1"/>
</dbReference>
<dbReference type="AlphaFoldDB" id="A0A7Y7QE61"/>
<dbReference type="InterPro" id="IPR050534">
    <property type="entry name" value="Coronavir_polyprotein_1ab"/>
</dbReference>
<dbReference type="InterPro" id="IPR027417">
    <property type="entry name" value="P-loop_NTPase"/>
</dbReference>
<evidence type="ECO:0000259" key="3">
    <source>
        <dbReference type="Pfam" id="PF13538"/>
    </source>
</evidence>
<dbReference type="GO" id="GO:0009338">
    <property type="term" value="C:exodeoxyribonuclease V complex"/>
    <property type="evidence" value="ECO:0007669"/>
    <property type="project" value="TreeGrafter"/>
</dbReference>
<sequence>MPQTQVYENVDLQIIKLLFNSDSSDYKVYAVRILNPNPALKMTLTQEATVTGDMGYYNRRAIITADLVYDDADSLRYRKPSYKVARLHFGLPKEPRRQWQLLETLLVHQPTVLRRLHEAFADDEPILATFSKTTIKDARIPGIGPATIQKIATAIRGKLEVAVLANHWGKALSSMTYEKIWLAYKDAELAMHHIDANPYLLMQVAQFDFKKADAFAKSRGVAANDPHRLAAGLQYIFRTAVLTQGLTYITITWFKQQAATLLGVRAEDLTMFADPKQALAYGFLLNEQYDLVTSCDMFATQGSVAKIMTVAQKTAEPLIKPEELDDKLDQFLDRHQLVINDQQRAAFQNVNRHGLSVLNGSAGTGKTWLTNLLVHFFNAQAKGKSVLLAPTGRAAKVLAKYTHEPAATIHAYLHLLPGEELERFNAESDWETFGDARLIIVDESSMLTTPLAYTVLKHVNFKKAHVLFVGDVFQLPPIGPGNFLKDCLADSQVAATTLTRVYRQDAQSGVLALANRIRDRLPLPFGPDDDRYVSGNVALYNQRDAGRVFDAGIKAYQDALAKSGHELDSQLLIVNKNVGATGRLRFNAELQALVNPARPGEEEYVSSYVDPVTKQKHHLRMRDRVMILKNDKHVALVDPKTWERRAVLGENGLQQTDEFGTKRWRETIMANGDTGVIAHIDIKQRFLVVQVGQQYCYYSFGSVPRALTLAYAITVHKAQGGQADTVIAIVNGADHMLNAQSFYTALTRTQARFIFFGDFRVLLARTQIYPMDTRHDLLGSLLSGQLTVDNFSRFTFEQILAWLDHQQHQGNQPRAALEAEKPDATSQPFSMRYAEQLDILNQVVETVAKLPVRKSSAEH</sequence>
<name>A0A7Y7QE61_LACRH</name>
<evidence type="ECO:0000313" key="5">
    <source>
        <dbReference type="EMBL" id="NVO87075.1"/>
    </source>
</evidence>
<organism evidence="5 6">
    <name type="scientific">Lacticaseibacillus rhamnosus</name>
    <name type="common">Lactobacillus rhamnosus</name>
    <dbReference type="NCBI Taxonomy" id="47715"/>
    <lineage>
        <taxon>Bacteria</taxon>
        <taxon>Bacillati</taxon>
        <taxon>Bacillota</taxon>
        <taxon>Bacilli</taxon>
        <taxon>Lactobacillales</taxon>
        <taxon>Lactobacillaceae</taxon>
        <taxon>Lacticaseibacillus</taxon>
    </lineage>
</organism>
<dbReference type="Gene3D" id="1.10.10.2220">
    <property type="match status" value="1"/>
</dbReference>
<dbReference type="EMBL" id="JABXWP010000001">
    <property type="protein sequence ID" value="NVO87075.1"/>
    <property type="molecule type" value="Genomic_DNA"/>
</dbReference>
<dbReference type="PANTHER" id="PTHR43788">
    <property type="entry name" value="DNA2/NAM7 HELICASE FAMILY MEMBER"/>
    <property type="match status" value="1"/>
</dbReference>
<gene>
    <name evidence="5" type="ORF">HWN39_01015</name>
</gene>
<dbReference type="CDD" id="cd17933">
    <property type="entry name" value="DEXSc_RecD-like"/>
    <property type="match status" value="1"/>
</dbReference>
<evidence type="ECO:0000256" key="2">
    <source>
        <dbReference type="ARBA" id="ARBA00022840"/>
    </source>
</evidence>
<accession>A0A7Y7QE61</accession>
<comment type="caution">
    <text evidence="5">The sequence shown here is derived from an EMBL/GenBank/DDBJ whole genome shotgun (WGS) entry which is preliminary data.</text>
</comment>
<dbReference type="Gene3D" id="2.30.30.940">
    <property type="match status" value="1"/>
</dbReference>
<dbReference type="PANTHER" id="PTHR43788:SF6">
    <property type="entry name" value="DNA HELICASE B"/>
    <property type="match status" value="1"/>
</dbReference>
<dbReference type="CDD" id="cd18809">
    <property type="entry name" value="SF1_C_RecD"/>
    <property type="match status" value="1"/>
</dbReference>
<dbReference type="RefSeq" id="WP_176817452.1">
    <property type="nucleotide sequence ID" value="NZ_JABXWP010000001.1"/>
</dbReference>
<reference evidence="5 6" key="1">
    <citation type="submission" date="2020-06" db="EMBL/GenBank/DDBJ databases">
        <title>Lactobacillus rhamnosus QC,genome.</title>
        <authorList>
            <person name="Yi H."/>
            <person name="Jin M."/>
        </authorList>
    </citation>
    <scope>NUCLEOTIDE SEQUENCE [LARGE SCALE GENOMIC DNA]</scope>
    <source>
        <strain evidence="5 6">QC</strain>
    </source>
</reference>
<dbReference type="SUPFAM" id="SSF52540">
    <property type="entry name" value="P-loop containing nucleoside triphosphate hydrolases"/>
    <property type="match status" value="1"/>
</dbReference>
<proteinExistence type="predicted"/>
<feature type="domain" description="ATP-dependent RecD2 DNA helicase-like helix-hairpin-helix" evidence="4">
    <location>
        <begin position="173"/>
        <end position="248"/>
    </location>
</feature>
<dbReference type="Pfam" id="PF13538">
    <property type="entry name" value="UvrD_C_2"/>
    <property type="match status" value="1"/>
</dbReference>
<dbReference type="Gene3D" id="3.40.50.300">
    <property type="entry name" value="P-loop containing nucleotide triphosphate hydrolases"/>
    <property type="match status" value="2"/>
</dbReference>
<keyword evidence="1" id="KW-0547">Nucleotide-binding</keyword>
<protein>
    <submittedName>
        <fullName evidence="5">AAA family ATPase</fullName>
    </submittedName>
</protein>
<evidence type="ECO:0000259" key="4">
    <source>
        <dbReference type="Pfam" id="PF14490"/>
    </source>
</evidence>
<dbReference type="Proteomes" id="UP000542889">
    <property type="component" value="Unassembled WGS sequence"/>
</dbReference>
<keyword evidence="2" id="KW-0067">ATP-binding</keyword>
<evidence type="ECO:0000256" key="1">
    <source>
        <dbReference type="ARBA" id="ARBA00022741"/>
    </source>
</evidence>
<dbReference type="GO" id="GO:0005524">
    <property type="term" value="F:ATP binding"/>
    <property type="evidence" value="ECO:0007669"/>
    <property type="project" value="UniProtKB-KW"/>
</dbReference>
<dbReference type="Pfam" id="PF13604">
    <property type="entry name" value="AAA_30"/>
    <property type="match status" value="1"/>
</dbReference>
<evidence type="ECO:0000313" key="6">
    <source>
        <dbReference type="Proteomes" id="UP000542889"/>
    </source>
</evidence>
<feature type="domain" description="UvrD-like helicase C-terminal" evidence="3">
    <location>
        <begin position="709"/>
        <end position="752"/>
    </location>
</feature>
<dbReference type="InterPro" id="IPR027785">
    <property type="entry name" value="UvrD-like_helicase_C"/>
</dbReference>
<dbReference type="InterPro" id="IPR029493">
    <property type="entry name" value="RecD2-like_HHH"/>
</dbReference>
<dbReference type="GO" id="GO:0006310">
    <property type="term" value="P:DNA recombination"/>
    <property type="evidence" value="ECO:0007669"/>
    <property type="project" value="TreeGrafter"/>
</dbReference>